<sequence length="173" mass="18752">MPVAVAHPFWVAATGSAPPIFAAGDFQVSAFTIEDRLAIQDLIVAYGDAVDRMESPETVAELFVEDGVFDLSDIGVPAFSGRAAIRDFFVATFAHNTHHFHALSNFALTRQDGDSAQMTCYVIGMGISHDGSKVTVHGRYVFDVTRTGQGWKATRYALQALMPIMGSTDHLNN</sequence>
<organism evidence="2 3">
    <name type="scientific">Novosphingobium ovatum</name>
    <dbReference type="NCBI Taxonomy" id="1908523"/>
    <lineage>
        <taxon>Bacteria</taxon>
        <taxon>Pseudomonadati</taxon>
        <taxon>Pseudomonadota</taxon>
        <taxon>Alphaproteobacteria</taxon>
        <taxon>Sphingomonadales</taxon>
        <taxon>Sphingomonadaceae</taxon>
        <taxon>Novosphingobium</taxon>
    </lineage>
</organism>
<dbReference type="Gene3D" id="3.10.450.50">
    <property type="match status" value="1"/>
</dbReference>
<dbReference type="EMBL" id="JAAAPO010000008">
    <property type="protein sequence ID" value="NBC38100.1"/>
    <property type="molecule type" value="Genomic_DNA"/>
</dbReference>
<reference evidence="3" key="1">
    <citation type="submission" date="2020-01" db="EMBL/GenBank/DDBJ databases">
        <title>Sphingomonas sp. strain CSW-10.</title>
        <authorList>
            <person name="Chen W.-M."/>
        </authorList>
    </citation>
    <scope>NUCLEOTIDE SEQUENCE [LARGE SCALE GENOMIC DNA]</scope>
    <source>
        <strain evidence="3">FSY-8</strain>
    </source>
</reference>
<dbReference type="Proteomes" id="UP000753724">
    <property type="component" value="Unassembled WGS sequence"/>
</dbReference>
<accession>A0ABW9XHP7</accession>
<evidence type="ECO:0000313" key="2">
    <source>
        <dbReference type="EMBL" id="NBC38100.1"/>
    </source>
</evidence>
<proteinExistence type="predicted"/>
<dbReference type="CDD" id="cd00531">
    <property type="entry name" value="NTF2_like"/>
    <property type="match status" value="1"/>
</dbReference>
<dbReference type="InterPro" id="IPR032710">
    <property type="entry name" value="NTF2-like_dom_sf"/>
</dbReference>
<dbReference type="InterPro" id="IPR037401">
    <property type="entry name" value="SnoaL-like"/>
</dbReference>
<feature type="domain" description="SnoaL-like" evidence="1">
    <location>
        <begin position="33"/>
        <end position="156"/>
    </location>
</feature>
<gene>
    <name evidence="2" type="ORF">GTZ99_16235</name>
</gene>
<protein>
    <submittedName>
        <fullName evidence="2">Nuclear transport factor 2 family protein</fullName>
    </submittedName>
</protein>
<dbReference type="SUPFAM" id="SSF54427">
    <property type="entry name" value="NTF2-like"/>
    <property type="match status" value="1"/>
</dbReference>
<evidence type="ECO:0000313" key="3">
    <source>
        <dbReference type="Proteomes" id="UP000753724"/>
    </source>
</evidence>
<dbReference type="Pfam" id="PF13577">
    <property type="entry name" value="SnoaL_4"/>
    <property type="match status" value="1"/>
</dbReference>
<comment type="caution">
    <text evidence="2">The sequence shown here is derived from an EMBL/GenBank/DDBJ whole genome shotgun (WGS) entry which is preliminary data.</text>
</comment>
<name>A0ABW9XHP7_9SPHN</name>
<keyword evidence="3" id="KW-1185">Reference proteome</keyword>
<evidence type="ECO:0000259" key="1">
    <source>
        <dbReference type="Pfam" id="PF13577"/>
    </source>
</evidence>